<evidence type="ECO:0000256" key="2">
    <source>
        <dbReference type="ARBA" id="ARBA00022475"/>
    </source>
</evidence>
<dbReference type="EMBL" id="JMIH01000039">
    <property type="protein sequence ID" value="KEO71778.1"/>
    <property type="molecule type" value="Genomic_DNA"/>
</dbReference>
<keyword evidence="3 6" id="KW-0812">Transmembrane</keyword>
<dbReference type="GO" id="GO:0005886">
    <property type="term" value="C:plasma membrane"/>
    <property type="evidence" value="ECO:0007669"/>
    <property type="project" value="UniProtKB-SubCell"/>
</dbReference>
<feature type="transmembrane region" description="Helical" evidence="6">
    <location>
        <begin position="384"/>
        <end position="405"/>
    </location>
</feature>
<reference evidence="7 8" key="1">
    <citation type="submission" date="2014-04" db="EMBL/GenBank/DDBJ databases">
        <title>Characterization and application of a salt tolerant electro-active bacterium.</title>
        <authorList>
            <person name="Yang L."/>
            <person name="Wei S."/>
            <person name="Tay Q.X.M."/>
        </authorList>
    </citation>
    <scope>NUCLEOTIDE SEQUENCE [LARGE SCALE GENOMIC DNA]</scope>
    <source>
        <strain evidence="7 8">LY1</strain>
    </source>
</reference>
<dbReference type="NCBIfam" id="TIGR00885">
    <property type="entry name" value="fucP"/>
    <property type="match status" value="1"/>
</dbReference>
<dbReference type="STRING" id="1048983.EL17_21590"/>
<dbReference type="AlphaFoldDB" id="A0A074KVY4"/>
<dbReference type="SUPFAM" id="SSF103473">
    <property type="entry name" value="MFS general substrate transporter"/>
    <property type="match status" value="1"/>
</dbReference>
<feature type="transmembrane region" description="Helical" evidence="6">
    <location>
        <begin position="272"/>
        <end position="289"/>
    </location>
</feature>
<name>A0A074KVY4_9BACT</name>
<comment type="caution">
    <text evidence="7">The sequence shown here is derived from an EMBL/GenBank/DDBJ whole genome shotgun (WGS) entry which is preliminary data.</text>
</comment>
<dbReference type="Gene3D" id="1.20.1250.20">
    <property type="entry name" value="MFS general substrate transporter like domains"/>
    <property type="match status" value="2"/>
</dbReference>
<feature type="transmembrane region" description="Helical" evidence="6">
    <location>
        <begin position="359"/>
        <end position="378"/>
    </location>
</feature>
<feature type="transmembrane region" description="Helical" evidence="6">
    <location>
        <begin position="301"/>
        <end position="319"/>
    </location>
</feature>
<feature type="transmembrane region" description="Helical" evidence="6">
    <location>
        <begin position="72"/>
        <end position="91"/>
    </location>
</feature>
<keyword evidence="4 6" id="KW-1133">Transmembrane helix</keyword>
<dbReference type="InterPro" id="IPR005275">
    <property type="entry name" value="Lfuc_symporter_FucP"/>
</dbReference>
<evidence type="ECO:0000256" key="5">
    <source>
        <dbReference type="ARBA" id="ARBA00023136"/>
    </source>
</evidence>
<evidence type="ECO:0000256" key="1">
    <source>
        <dbReference type="ARBA" id="ARBA00004429"/>
    </source>
</evidence>
<dbReference type="InterPro" id="IPR011701">
    <property type="entry name" value="MFS"/>
</dbReference>
<evidence type="ECO:0000313" key="7">
    <source>
        <dbReference type="EMBL" id="KEO71778.1"/>
    </source>
</evidence>
<dbReference type="GO" id="GO:0015535">
    <property type="term" value="F:fucose:proton symporter activity"/>
    <property type="evidence" value="ECO:0007669"/>
    <property type="project" value="InterPro"/>
</dbReference>
<proteinExistence type="predicted"/>
<feature type="transmembrane region" description="Helical" evidence="6">
    <location>
        <begin position="189"/>
        <end position="208"/>
    </location>
</feature>
<dbReference type="OrthoDB" id="9795150at2"/>
<dbReference type="eggNOG" id="COG0738">
    <property type="taxonomic scope" value="Bacteria"/>
</dbReference>
<dbReference type="InterPro" id="IPR036259">
    <property type="entry name" value="MFS_trans_sf"/>
</dbReference>
<keyword evidence="2" id="KW-1003">Cell membrane</keyword>
<organism evidence="7 8">
    <name type="scientific">Anditalea andensis</name>
    <dbReference type="NCBI Taxonomy" id="1048983"/>
    <lineage>
        <taxon>Bacteria</taxon>
        <taxon>Pseudomonadati</taxon>
        <taxon>Bacteroidota</taxon>
        <taxon>Cytophagia</taxon>
        <taxon>Cytophagales</taxon>
        <taxon>Cytophagaceae</taxon>
        <taxon>Anditalea</taxon>
    </lineage>
</organism>
<gene>
    <name evidence="7" type="ORF">EL17_21590</name>
</gene>
<dbReference type="CDD" id="cd17394">
    <property type="entry name" value="MFS_FucP_like"/>
    <property type="match status" value="1"/>
</dbReference>
<evidence type="ECO:0000256" key="3">
    <source>
        <dbReference type="ARBA" id="ARBA00022692"/>
    </source>
</evidence>
<feature type="transmembrane region" description="Helical" evidence="6">
    <location>
        <begin position="235"/>
        <end position="260"/>
    </location>
</feature>
<dbReference type="PANTHER" id="PTHR43702">
    <property type="entry name" value="L-FUCOSE-PROTON SYMPORTER"/>
    <property type="match status" value="1"/>
</dbReference>
<dbReference type="Pfam" id="PF07690">
    <property type="entry name" value="MFS_1"/>
    <property type="match status" value="1"/>
</dbReference>
<dbReference type="RefSeq" id="WP_051720322.1">
    <property type="nucleotide sequence ID" value="NZ_JMIH01000039.1"/>
</dbReference>
<sequence length="419" mass="45345">MRKSHLAFVLITSLFFMWGLANNMTDTLLAAFKRILSLTDFQTSFVQSAFYGAYFCLAIPAALLIKKYSYKTGILIGLGLFILGSLLFYPASITIEYSHFLIALFILAGGLSILETAANPYILELGPPETATRRLNLAQAFNPIGSISGALLSKYFILSNLNLATGEERSGMTAVQLKEIQSTELTAVMGPYVGVALVLLFLWLLIVFTKMPKIKDTNELHMAASAGRLLSNRNYVGSVIAQFFYVGAQIGIWSFTIRYVMVELQVNEESAATYYIIALVIFLVCRFIFTYIMKWVAPAKLLCILSIIAGFLTLFAIIGSGMSGVIALLLVSGCMSLMFPTIFGLGLQHVGDDSKLGGAGLIMAIVGGAVLTSVQGQISDLTGSINMAFLVPFCCFIIVAIYGFLAGRLTPVSVKSGSQ</sequence>
<protein>
    <submittedName>
        <fullName evidence="7">Fucose permease</fullName>
    </submittedName>
</protein>
<feature type="transmembrane region" description="Helical" evidence="6">
    <location>
        <begin position="97"/>
        <end position="114"/>
    </location>
</feature>
<feature type="transmembrane region" description="Helical" evidence="6">
    <location>
        <begin position="325"/>
        <end position="347"/>
    </location>
</feature>
<feature type="transmembrane region" description="Helical" evidence="6">
    <location>
        <begin position="135"/>
        <end position="157"/>
    </location>
</feature>
<comment type="subcellular location">
    <subcellularLocation>
        <location evidence="1">Cell inner membrane</location>
        <topology evidence="1">Multi-pass membrane protein</topology>
    </subcellularLocation>
</comment>
<dbReference type="Proteomes" id="UP000027821">
    <property type="component" value="Unassembled WGS sequence"/>
</dbReference>
<evidence type="ECO:0000256" key="4">
    <source>
        <dbReference type="ARBA" id="ARBA00022989"/>
    </source>
</evidence>
<evidence type="ECO:0000313" key="8">
    <source>
        <dbReference type="Proteomes" id="UP000027821"/>
    </source>
</evidence>
<keyword evidence="8" id="KW-1185">Reference proteome</keyword>
<evidence type="ECO:0000256" key="6">
    <source>
        <dbReference type="SAM" id="Phobius"/>
    </source>
</evidence>
<dbReference type="InterPro" id="IPR050375">
    <property type="entry name" value="MFS_TsgA-like"/>
</dbReference>
<accession>A0A074KVY4</accession>
<keyword evidence="5 6" id="KW-0472">Membrane</keyword>
<feature type="transmembrane region" description="Helical" evidence="6">
    <location>
        <begin position="45"/>
        <end position="65"/>
    </location>
</feature>
<dbReference type="PANTHER" id="PTHR43702:SF11">
    <property type="entry name" value="L-FUCOSE-PROTON SYMPORTER"/>
    <property type="match status" value="1"/>
</dbReference>